<dbReference type="PANTHER" id="PTHR36156">
    <property type="entry name" value="SLR2101 PROTEIN"/>
    <property type="match status" value="1"/>
</dbReference>
<feature type="domain" description="Cupin type-2" evidence="2">
    <location>
        <begin position="57"/>
        <end position="124"/>
    </location>
</feature>
<evidence type="ECO:0000256" key="1">
    <source>
        <dbReference type="SAM" id="SignalP"/>
    </source>
</evidence>
<dbReference type="CDD" id="cd02236">
    <property type="entry name" value="cupin_CV2614-like"/>
    <property type="match status" value="1"/>
</dbReference>
<dbReference type="EMBL" id="LIDM01000158">
    <property type="protein sequence ID" value="KRP32180.1"/>
    <property type="molecule type" value="Genomic_DNA"/>
</dbReference>
<reference evidence="3 4" key="1">
    <citation type="submission" date="2015-10" db="EMBL/GenBank/DDBJ databases">
        <title>Metagenome-Assembled Genomes uncover a global brackish microbiome.</title>
        <authorList>
            <person name="Hugerth L.W."/>
            <person name="Larsson J."/>
            <person name="Alneberg J."/>
            <person name="Lindh M.V."/>
            <person name="Legrand C."/>
            <person name="Pinhassi J."/>
            <person name="Andersson A.F."/>
        </authorList>
    </citation>
    <scope>NUCLEOTIDE SEQUENCE [LARGE SCALE GENOMIC DNA]</scope>
    <source>
        <strain evidence="3">BACL9 MAG-120820-bin42</strain>
    </source>
</reference>
<evidence type="ECO:0000313" key="3">
    <source>
        <dbReference type="EMBL" id="KRP32180.1"/>
    </source>
</evidence>
<evidence type="ECO:0000259" key="2">
    <source>
        <dbReference type="Pfam" id="PF07883"/>
    </source>
</evidence>
<feature type="signal peptide" evidence="1">
    <location>
        <begin position="1"/>
        <end position="20"/>
    </location>
</feature>
<dbReference type="InterPro" id="IPR013096">
    <property type="entry name" value="Cupin_2"/>
</dbReference>
<feature type="chain" id="PRO_5006427771" description="Cupin type-2 domain-containing protein" evidence="1">
    <location>
        <begin position="21"/>
        <end position="139"/>
    </location>
</feature>
<sequence length="139" mass="14871">MHFSTPLLTLLLLLHSYALAGDFPASVQVQENLSTSTSWDGEPIHYPSGTAKLSGAIVTLAPGTETGWHLHPVPCVALILEGELLVELKDGRTKKLKAGDTLAEVIHTPHNGKNIGKVPLKIAVFYAGNTELKNTLLCP</sequence>
<dbReference type="InterPro" id="IPR014710">
    <property type="entry name" value="RmlC-like_jellyroll"/>
</dbReference>
<proteinExistence type="predicted"/>
<dbReference type="PANTHER" id="PTHR36156:SF2">
    <property type="entry name" value="CUPIN TYPE-2 DOMAIN-CONTAINING PROTEIN"/>
    <property type="match status" value="1"/>
</dbReference>
<dbReference type="Gene3D" id="2.60.120.10">
    <property type="entry name" value="Jelly Rolls"/>
    <property type="match status" value="1"/>
</dbReference>
<name>A0A0R2XDD5_9BACT</name>
<accession>A0A0R2XDD5</accession>
<dbReference type="InterPro" id="IPR047142">
    <property type="entry name" value="OryJ/VirC-like"/>
</dbReference>
<dbReference type="SUPFAM" id="SSF51182">
    <property type="entry name" value="RmlC-like cupins"/>
    <property type="match status" value="1"/>
</dbReference>
<evidence type="ECO:0000313" key="4">
    <source>
        <dbReference type="Proteomes" id="UP000051557"/>
    </source>
</evidence>
<dbReference type="AlphaFoldDB" id="A0A0R2XDD5"/>
<organism evidence="3 4">
    <name type="scientific">Verrucomicrobia subdivision 6 bacterium BACL9 MAG-120820-bin42</name>
    <dbReference type="NCBI Taxonomy" id="1655634"/>
    <lineage>
        <taxon>Bacteria</taxon>
        <taxon>Pseudomonadati</taxon>
        <taxon>Verrucomicrobiota</taxon>
        <taxon>Verrucomicrobiia</taxon>
        <taxon>Verrucomicrobiales</taxon>
        <taxon>Verrucomicrobia subdivision 6</taxon>
    </lineage>
</organism>
<protein>
    <recommendedName>
        <fullName evidence="2">Cupin type-2 domain-containing protein</fullName>
    </recommendedName>
</protein>
<keyword evidence="1" id="KW-0732">Signal</keyword>
<comment type="caution">
    <text evidence="3">The sequence shown here is derived from an EMBL/GenBank/DDBJ whole genome shotgun (WGS) entry which is preliminary data.</text>
</comment>
<dbReference type="Proteomes" id="UP000051557">
    <property type="component" value="Unassembled WGS sequence"/>
</dbReference>
<dbReference type="InterPro" id="IPR011051">
    <property type="entry name" value="RmlC_Cupin_sf"/>
</dbReference>
<dbReference type="Pfam" id="PF07883">
    <property type="entry name" value="Cupin_2"/>
    <property type="match status" value="1"/>
</dbReference>
<gene>
    <name evidence="3" type="ORF">ABS32_04640</name>
</gene>